<dbReference type="InterPro" id="IPR017961">
    <property type="entry name" value="DNA_pol_Y-fam_little_finger"/>
</dbReference>
<dbReference type="Pfam" id="PF11799">
    <property type="entry name" value="IMS_C"/>
    <property type="match status" value="1"/>
</dbReference>
<dbReference type="InterPro" id="IPR043502">
    <property type="entry name" value="DNA/RNA_pol_sf"/>
</dbReference>
<dbReference type="SUPFAM" id="SSF56672">
    <property type="entry name" value="DNA/RNA polymerases"/>
    <property type="match status" value="1"/>
</dbReference>
<dbReference type="InterPro" id="IPR036775">
    <property type="entry name" value="DNA_pol_Y-fam_lit_finger_sf"/>
</dbReference>
<dbReference type="Pfam" id="PF11798">
    <property type="entry name" value="IMS_HHH"/>
    <property type="match status" value="1"/>
</dbReference>
<dbReference type="PANTHER" id="PTHR11076">
    <property type="entry name" value="DNA REPAIR POLYMERASE UMUC / TRANSFERASE FAMILY MEMBER"/>
    <property type="match status" value="1"/>
</dbReference>
<dbReference type="GO" id="GO:0042276">
    <property type="term" value="P:error-prone translesion synthesis"/>
    <property type="evidence" value="ECO:0007669"/>
    <property type="project" value="TreeGrafter"/>
</dbReference>
<keyword evidence="5" id="KW-0808">Transferase</keyword>
<dbReference type="Gene3D" id="3.30.70.270">
    <property type="match status" value="1"/>
</dbReference>
<dbReference type="AlphaFoldDB" id="A0AA41FC07"/>
<dbReference type="InterPro" id="IPR022880">
    <property type="entry name" value="DNApol_IV"/>
</dbReference>
<protein>
    <submittedName>
        <fullName evidence="7">DNA polymerase IV</fullName>
    </submittedName>
</protein>
<dbReference type="GO" id="GO:0006281">
    <property type="term" value="P:DNA repair"/>
    <property type="evidence" value="ECO:0007669"/>
    <property type="project" value="InterPro"/>
</dbReference>
<dbReference type="InterPro" id="IPR001126">
    <property type="entry name" value="UmuC"/>
</dbReference>
<keyword evidence="3" id="KW-0548">Nucleotidyltransferase</keyword>
<evidence type="ECO:0000256" key="1">
    <source>
        <dbReference type="ARBA" id="ARBA00010945"/>
    </source>
</evidence>
<dbReference type="Proteomes" id="UP000708338">
    <property type="component" value="Unassembled WGS sequence"/>
</dbReference>
<dbReference type="GO" id="GO:0003887">
    <property type="term" value="F:DNA-directed DNA polymerase activity"/>
    <property type="evidence" value="ECO:0007669"/>
    <property type="project" value="UniProtKB-KW"/>
</dbReference>
<keyword evidence="2" id="KW-0515">Mutator protein</keyword>
<evidence type="ECO:0000256" key="5">
    <source>
        <dbReference type="ARBA" id="ARBA00022932"/>
    </source>
</evidence>
<dbReference type="CDD" id="cd03586">
    <property type="entry name" value="PolY_Pol_IV_kappa"/>
    <property type="match status" value="1"/>
</dbReference>
<evidence type="ECO:0000313" key="8">
    <source>
        <dbReference type="Proteomes" id="UP000708338"/>
    </source>
</evidence>
<keyword evidence="4" id="KW-0227">DNA damage</keyword>
<organism evidence="7 8">
    <name type="scientific">Enterocloster citroniae</name>
    <dbReference type="NCBI Taxonomy" id="358743"/>
    <lineage>
        <taxon>Bacteria</taxon>
        <taxon>Bacillati</taxon>
        <taxon>Bacillota</taxon>
        <taxon>Clostridia</taxon>
        <taxon>Lachnospirales</taxon>
        <taxon>Lachnospiraceae</taxon>
        <taxon>Enterocloster</taxon>
    </lineage>
</organism>
<dbReference type="SUPFAM" id="SSF100879">
    <property type="entry name" value="Lesion bypass DNA polymerase (Y-family), little finger domain"/>
    <property type="match status" value="1"/>
</dbReference>
<proteinExistence type="inferred from homology"/>
<dbReference type="InterPro" id="IPR024728">
    <property type="entry name" value="PolY_HhH_motif"/>
</dbReference>
<dbReference type="InterPro" id="IPR043128">
    <property type="entry name" value="Rev_trsase/Diguanyl_cyclase"/>
</dbReference>
<feature type="domain" description="UmuC" evidence="6">
    <location>
        <begin position="11"/>
        <end position="200"/>
    </location>
</feature>
<dbReference type="RefSeq" id="WP_117451115.1">
    <property type="nucleotide sequence ID" value="NZ_CABJDD010000005.1"/>
</dbReference>
<dbReference type="PROSITE" id="PS50173">
    <property type="entry name" value="UMUC"/>
    <property type="match status" value="1"/>
</dbReference>
<gene>
    <name evidence="7" type="ORF">GPL26_03300</name>
</gene>
<dbReference type="Gene3D" id="3.30.1490.100">
    <property type="entry name" value="DNA polymerase, Y-family, little finger domain"/>
    <property type="match status" value="1"/>
</dbReference>
<dbReference type="GO" id="GO:0005829">
    <property type="term" value="C:cytosol"/>
    <property type="evidence" value="ECO:0007669"/>
    <property type="project" value="TreeGrafter"/>
</dbReference>
<dbReference type="PANTHER" id="PTHR11076:SF35">
    <property type="entry name" value="DNA REPAIR PROTEIN HOMOLOG YOBH"/>
    <property type="match status" value="1"/>
</dbReference>
<evidence type="ECO:0000256" key="3">
    <source>
        <dbReference type="ARBA" id="ARBA00022695"/>
    </source>
</evidence>
<evidence type="ECO:0000256" key="2">
    <source>
        <dbReference type="ARBA" id="ARBA00022457"/>
    </source>
</evidence>
<comment type="similarity">
    <text evidence="1">Belongs to the DNA polymerase type-Y family.</text>
</comment>
<keyword evidence="5" id="KW-0239">DNA-directed DNA polymerase</keyword>
<name>A0AA41FC07_9FIRM</name>
<evidence type="ECO:0000259" key="6">
    <source>
        <dbReference type="PROSITE" id="PS50173"/>
    </source>
</evidence>
<comment type="caution">
    <text evidence="7">The sequence shown here is derived from an EMBL/GenBank/DDBJ whole genome shotgun (WGS) entry which is preliminary data.</text>
</comment>
<dbReference type="GO" id="GO:0003684">
    <property type="term" value="F:damaged DNA binding"/>
    <property type="evidence" value="ECO:0007669"/>
    <property type="project" value="InterPro"/>
</dbReference>
<evidence type="ECO:0000256" key="4">
    <source>
        <dbReference type="ARBA" id="ARBA00022763"/>
    </source>
</evidence>
<dbReference type="InterPro" id="IPR050116">
    <property type="entry name" value="DNA_polymerase-Y"/>
</dbReference>
<dbReference type="GO" id="GO:0009432">
    <property type="term" value="P:SOS response"/>
    <property type="evidence" value="ECO:0007669"/>
    <property type="project" value="TreeGrafter"/>
</dbReference>
<reference evidence="7" key="1">
    <citation type="journal article" date="2021" name="Gut Microbes">
        <title>A synthetic consortium of 100 gut commensals modulates the composition and function in a colon model of the microbiome of elderly subjects.</title>
        <authorList>
            <person name="Perez M."/>
            <person name="Ntemiri A."/>
            <person name="Tan H."/>
            <person name="Harris H.M.B."/>
            <person name="Roager H.M."/>
            <person name="Ribiere C."/>
            <person name="O'Toole P.W."/>
        </authorList>
    </citation>
    <scope>NUCLEOTIDE SEQUENCE</scope>
    <source>
        <strain evidence="7">MCC335</strain>
    </source>
</reference>
<dbReference type="EMBL" id="WQPS01000003">
    <property type="protein sequence ID" value="MBT9808668.1"/>
    <property type="molecule type" value="Genomic_DNA"/>
</dbReference>
<dbReference type="Gene3D" id="1.10.150.20">
    <property type="entry name" value="5' to 3' exonuclease, C-terminal subdomain"/>
    <property type="match status" value="1"/>
</dbReference>
<sequence length="427" mass="48326">MKTEGEIEEIWYHVDVNSAFLSWTAAHEIHIKGSGLDLRTIPSAIGGNEKERHGIVLAKSGPAKKYGVSTGESLYEARRKCPELVILPPDYELYVECSKALIRLLRQYSPYVHQYSIDEAFCLMKGTMSLWGNPVVFAHQLREEIRNTLGFTVNIGVSDHKLLAKMASEFQKPDRVHTLFREEIQKKMWPLPIGDLFWVGRVTRQKLISLGIRTIGELAVSDPELIIRHLKKHGEFIWNYANGRDTSPFLKELPENKGYGNSMTVPSDVTDAAAARQVILSLTETVCARLRADGMKAACVAISITDRDFIHCSRQTTLISATDTTLEIYRAACRVFDSLWNRSPIRQMGVHTSRVTRHSGYQYNMFDMDSYEKYSRLDAAIDEIRERYGEDSVMRAAFLNQALPHMGGGIDKAKRTGMTKALRSCDM</sequence>
<dbReference type="Pfam" id="PF00817">
    <property type="entry name" value="IMS"/>
    <property type="match status" value="1"/>
</dbReference>
<accession>A0AA41FC07</accession>
<dbReference type="Gene3D" id="3.40.1170.60">
    <property type="match status" value="1"/>
</dbReference>
<evidence type="ECO:0000313" key="7">
    <source>
        <dbReference type="EMBL" id="MBT9808668.1"/>
    </source>
</evidence>